<sequence>MEGKIMENKEMNFSGKGILTVITGIIIMGSTIATLSSYLLDLIML</sequence>
<name>B0N398_9FIRM</name>
<dbReference type="EMBL" id="ABFX02000004">
    <property type="protein sequence ID" value="EDS18920.1"/>
    <property type="molecule type" value="Genomic_DNA"/>
</dbReference>
<keyword evidence="1" id="KW-0472">Membrane</keyword>
<reference evidence="2" key="1">
    <citation type="submission" date="2007-11" db="EMBL/GenBank/DDBJ databases">
        <authorList>
            <person name="Fulton L."/>
            <person name="Clifton S."/>
            <person name="Fulton B."/>
            <person name="Xu J."/>
            <person name="Minx P."/>
            <person name="Pepin K.H."/>
            <person name="Johnson M."/>
            <person name="Thiruvilangam P."/>
            <person name="Bhonagiri V."/>
            <person name="Nash W.E."/>
            <person name="Mardis E.R."/>
            <person name="Wilson R.K."/>
        </authorList>
    </citation>
    <scope>NUCLEOTIDE SEQUENCE [LARGE SCALE GENOMIC DNA]</scope>
    <source>
        <strain evidence="2">DSM 1402</strain>
    </source>
</reference>
<dbReference type="HOGENOM" id="CLU_3288084_0_0_9"/>
<keyword evidence="1" id="KW-1133">Transmembrane helix</keyword>
<evidence type="ECO:0000313" key="2">
    <source>
        <dbReference type="EMBL" id="EDS18920.1"/>
    </source>
</evidence>
<gene>
    <name evidence="2" type="ORF">CLORAM_00916</name>
</gene>
<protein>
    <submittedName>
        <fullName evidence="2">Uncharacterized protein</fullName>
    </submittedName>
</protein>
<accession>B0N398</accession>
<comment type="caution">
    <text evidence="2">The sequence shown here is derived from an EMBL/GenBank/DDBJ whole genome shotgun (WGS) entry which is preliminary data.</text>
</comment>
<organism evidence="2 3">
    <name type="scientific">Thomasclavelia ramosa DSM 1402</name>
    <dbReference type="NCBI Taxonomy" id="445974"/>
    <lineage>
        <taxon>Bacteria</taxon>
        <taxon>Bacillati</taxon>
        <taxon>Bacillota</taxon>
        <taxon>Erysipelotrichia</taxon>
        <taxon>Erysipelotrichales</taxon>
        <taxon>Coprobacillaceae</taxon>
        <taxon>Thomasclavelia</taxon>
    </lineage>
</organism>
<dbReference type="AlphaFoldDB" id="B0N398"/>
<keyword evidence="3" id="KW-1185">Reference proteome</keyword>
<evidence type="ECO:0000313" key="3">
    <source>
        <dbReference type="Proteomes" id="UP000005798"/>
    </source>
</evidence>
<dbReference type="Proteomes" id="UP000005798">
    <property type="component" value="Unassembled WGS sequence"/>
</dbReference>
<proteinExistence type="predicted"/>
<evidence type="ECO:0000256" key="1">
    <source>
        <dbReference type="SAM" id="Phobius"/>
    </source>
</evidence>
<feature type="transmembrane region" description="Helical" evidence="1">
    <location>
        <begin position="21"/>
        <end position="40"/>
    </location>
</feature>
<keyword evidence="1" id="KW-0812">Transmembrane</keyword>
<reference evidence="2" key="2">
    <citation type="submission" date="2014-06" db="EMBL/GenBank/DDBJ databases">
        <title>Draft genome sequence of Clostridium ramosum(DSM 1402).</title>
        <authorList>
            <person name="Sudarsanam P."/>
            <person name="Ley R."/>
            <person name="Guruge J."/>
            <person name="Turnbaugh P.J."/>
            <person name="Mahowald M."/>
            <person name="Liep D."/>
            <person name="Gordon J."/>
        </authorList>
    </citation>
    <scope>NUCLEOTIDE SEQUENCE</scope>
    <source>
        <strain evidence="2">DSM 1402</strain>
    </source>
</reference>